<keyword evidence="3" id="KW-0336">GPI-anchor</keyword>
<feature type="chain" id="PRO_5046656301" description="Copper acquisition factor BIM1-like domain-containing protein" evidence="10">
    <location>
        <begin position="20"/>
        <end position="281"/>
    </location>
</feature>
<protein>
    <recommendedName>
        <fullName evidence="11">Copper acquisition factor BIM1-like domain-containing protein</fullName>
    </recommendedName>
</protein>
<sequence length="281" mass="28543">MRFATTLTTLTSLAMGARAEVHGASAEGTTMGPVAFLWPDDRPWSASHDNSGPCGSADGVTNRTQFPLSQGQVALSIADDAYKVAFYIAFDNEPTTQNEFTEQIVQNITEVEPGHQCYKIASLPSTASAGTNATIQLAYWADYEGENGGKNETFYACADVTLVEAADFTAQVPCFNVTAADFDSGDATTTETVAGATATPTSAASSSSGSGGGGGLSKGAIAGIAVGTIVGSLAVVSAFAFMLLKRRKSSAAAAAAEAGVAAQAGPMKQREGDVASVSTGH</sequence>
<keyword evidence="7" id="KW-0449">Lipoprotein</keyword>
<accession>A0ABR4F420</accession>
<feature type="transmembrane region" description="Helical" evidence="9">
    <location>
        <begin position="220"/>
        <end position="244"/>
    </location>
</feature>
<dbReference type="PANTHER" id="PTHR34992:SF5">
    <property type="entry name" value="ANCHORED PROTEIN, PUTATIVE (AFU_ORTHOLOGUE AFUA_6G02800)-RELATED"/>
    <property type="match status" value="1"/>
</dbReference>
<proteinExistence type="predicted"/>
<keyword evidence="13" id="KW-1185">Reference proteome</keyword>
<dbReference type="EMBL" id="JBAWTH010000012">
    <property type="protein sequence ID" value="KAL2289438.1"/>
    <property type="molecule type" value="Genomic_DNA"/>
</dbReference>
<keyword evidence="4 10" id="KW-0732">Signal</keyword>
<dbReference type="Pfam" id="PF20238">
    <property type="entry name" value="BIM1-like_dom"/>
    <property type="match status" value="1"/>
</dbReference>
<gene>
    <name evidence="12" type="ORF">FJTKL_01728</name>
</gene>
<dbReference type="PANTHER" id="PTHR34992">
    <property type="entry name" value="HYPHAL ANASTAMOSIS-7 PROTEIN"/>
    <property type="match status" value="1"/>
</dbReference>
<reference evidence="12 13" key="1">
    <citation type="submission" date="2024-03" db="EMBL/GenBank/DDBJ databases">
        <title>A high-quality draft genome sequence of Diaporthe vaccinii, a causative agent of upright dieback and viscid rot disease in cranberry plants.</title>
        <authorList>
            <person name="Sarrasin M."/>
            <person name="Lang B.F."/>
            <person name="Burger G."/>
        </authorList>
    </citation>
    <scope>NUCLEOTIDE SEQUENCE [LARGE SCALE GENOMIC DNA]</scope>
    <source>
        <strain evidence="12 13">IS7</strain>
    </source>
</reference>
<organism evidence="12 13">
    <name type="scientific">Diaporthe vaccinii</name>
    <dbReference type="NCBI Taxonomy" id="105482"/>
    <lineage>
        <taxon>Eukaryota</taxon>
        <taxon>Fungi</taxon>
        <taxon>Dikarya</taxon>
        <taxon>Ascomycota</taxon>
        <taxon>Pezizomycotina</taxon>
        <taxon>Sordariomycetes</taxon>
        <taxon>Sordariomycetidae</taxon>
        <taxon>Diaporthales</taxon>
        <taxon>Diaporthaceae</taxon>
        <taxon>Diaporthe</taxon>
        <taxon>Diaporthe eres species complex</taxon>
    </lineage>
</organism>
<name>A0ABR4F420_9PEZI</name>
<feature type="domain" description="Copper acquisition factor BIM1-like" evidence="11">
    <location>
        <begin position="31"/>
        <end position="178"/>
    </location>
</feature>
<dbReference type="InterPro" id="IPR046530">
    <property type="entry name" value="BIM1-like_dom"/>
</dbReference>
<dbReference type="CDD" id="cd21176">
    <property type="entry name" value="LPMO_auxiliary-like"/>
    <property type="match status" value="1"/>
</dbReference>
<evidence type="ECO:0000256" key="8">
    <source>
        <dbReference type="SAM" id="MobiDB-lite"/>
    </source>
</evidence>
<feature type="signal peptide" evidence="10">
    <location>
        <begin position="1"/>
        <end position="19"/>
    </location>
</feature>
<evidence type="ECO:0000256" key="2">
    <source>
        <dbReference type="ARBA" id="ARBA00022475"/>
    </source>
</evidence>
<evidence type="ECO:0000259" key="11">
    <source>
        <dbReference type="Pfam" id="PF20238"/>
    </source>
</evidence>
<keyword evidence="9" id="KW-0812">Transmembrane</keyword>
<feature type="region of interest" description="Disordered" evidence="8">
    <location>
        <begin position="262"/>
        <end position="281"/>
    </location>
</feature>
<evidence type="ECO:0000256" key="3">
    <source>
        <dbReference type="ARBA" id="ARBA00022622"/>
    </source>
</evidence>
<keyword evidence="5 9" id="KW-0472">Membrane</keyword>
<evidence type="ECO:0000256" key="9">
    <source>
        <dbReference type="SAM" id="Phobius"/>
    </source>
</evidence>
<evidence type="ECO:0000313" key="13">
    <source>
        <dbReference type="Proteomes" id="UP001600888"/>
    </source>
</evidence>
<comment type="caution">
    <text evidence="12">The sequence shown here is derived from an EMBL/GenBank/DDBJ whole genome shotgun (WGS) entry which is preliminary data.</text>
</comment>
<comment type="subcellular location">
    <subcellularLocation>
        <location evidence="1">Cell membrane</location>
        <topology evidence="1">Lipid-anchor</topology>
        <topology evidence="1">GPI-anchor</topology>
    </subcellularLocation>
</comment>
<evidence type="ECO:0000256" key="10">
    <source>
        <dbReference type="SAM" id="SignalP"/>
    </source>
</evidence>
<dbReference type="InterPro" id="IPR046936">
    <property type="entry name" value="BIM1-like"/>
</dbReference>
<evidence type="ECO:0000256" key="4">
    <source>
        <dbReference type="ARBA" id="ARBA00022729"/>
    </source>
</evidence>
<evidence type="ECO:0000256" key="7">
    <source>
        <dbReference type="ARBA" id="ARBA00023288"/>
    </source>
</evidence>
<evidence type="ECO:0000256" key="6">
    <source>
        <dbReference type="ARBA" id="ARBA00023180"/>
    </source>
</evidence>
<dbReference type="Proteomes" id="UP001600888">
    <property type="component" value="Unassembled WGS sequence"/>
</dbReference>
<keyword evidence="9" id="KW-1133">Transmembrane helix</keyword>
<evidence type="ECO:0000256" key="1">
    <source>
        <dbReference type="ARBA" id="ARBA00004609"/>
    </source>
</evidence>
<evidence type="ECO:0000313" key="12">
    <source>
        <dbReference type="EMBL" id="KAL2289438.1"/>
    </source>
</evidence>
<keyword evidence="2" id="KW-1003">Cell membrane</keyword>
<keyword evidence="6" id="KW-0325">Glycoprotein</keyword>
<evidence type="ECO:0000256" key="5">
    <source>
        <dbReference type="ARBA" id="ARBA00023136"/>
    </source>
</evidence>